<evidence type="ECO:0000313" key="2">
    <source>
        <dbReference type="Proteomes" id="UP001209730"/>
    </source>
</evidence>
<dbReference type="AlphaFoldDB" id="A0AB35I0M6"/>
<organism evidence="1 2">
    <name type="scientific">Microbulbifer thermotolerans</name>
    <dbReference type="NCBI Taxonomy" id="252514"/>
    <lineage>
        <taxon>Bacteria</taxon>
        <taxon>Pseudomonadati</taxon>
        <taxon>Pseudomonadota</taxon>
        <taxon>Gammaproteobacteria</taxon>
        <taxon>Cellvibrionales</taxon>
        <taxon>Microbulbiferaceae</taxon>
        <taxon>Microbulbifer</taxon>
    </lineage>
</organism>
<name>A0AB35I0M6_MICTH</name>
<dbReference type="RefSeq" id="WP_266066635.1">
    <property type="nucleotide sequence ID" value="NZ_JAPHQB010000032.1"/>
</dbReference>
<protein>
    <recommendedName>
        <fullName evidence="3">DUF3298 domain-containing protein</fullName>
    </recommendedName>
</protein>
<dbReference type="Proteomes" id="UP001209730">
    <property type="component" value="Unassembled WGS sequence"/>
</dbReference>
<proteinExistence type="predicted"/>
<reference evidence="1" key="1">
    <citation type="submission" date="2022-11" db="EMBL/GenBank/DDBJ databases">
        <title>Chitin-degrading and fungicidal potential of chitinolytic bacterial strains from marine environment of the Pacific Ocean regions.</title>
        <authorList>
            <person name="Pentekhina I."/>
            <person name="Nedashkovskaya O."/>
            <person name="Seitkalieva A."/>
            <person name="Podvolotskaya A."/>
            <person name="Tekutyeva L."/>
            <person name="Balabanova L."/>
        </authorList>
    </citation>
    <scope>NUCLEOTIDE SEQUENCE</scope>
    <source>
        <strain evidence="1">KMM 6838</strain>
    </source>
</reference>
<gene>
    <name evidence="1" type="ORF">OQJ68_15150</name>
</gene>
<dbReference type="EMBL" id="JAPHQB010000032">
    <property type="protein sequence ID" value="MCX2803130.1"/>
    <property type="molecule type" value="Genomic_DNA"/>
</dbReference>
<accession>A0AB35I0M6</accession>
<evidence type="ECO:0000313" key="1">
    <source>
        <dbReference type="EMBL" id="MCX2803130.1"/>
    </source>
</evidence>
<comment type="caution">
    <text evidence="1">The sequence shown here is derived from an EMBL/GenBank/DDBJ whole genome shotgun (WGS) entry which is preliminary data.</text>
</comment>
<evidence type="ECO:0008006" key="3">
    <source>
        <dbReference type="Google" id="ProtNLM"/>
    </source>
</evidence>
<sequence length="205" mass="24131">MNLFDIIFGFSEKKKMIKGIIRETCESALLTEKFWLQDDILDDRSSSIRKPRESYDFCVMISRLMSIQKSLLALERERIDINKDWALMRNPTSHLLYFFDRKTGKSKYTETLAYSSEKSIQNIRDILSSNQEYSMEEQSKLTNLIFCLQSSMIKEGKQKIDASKIGYEGWFFKLEEEPLTITIGTEFQFPLGTNLRSLSLEEFRY</sequence>